<evidence type="ECO:0000313" key="1">
    <source>
        <dbReference type="EMBL" id="SHJ42179.1"/>
    </source>
</evidence>
<dbReference type="Proteomes" id="UP000184192">
    <property type="component" value="Unassembled WGS sequence"/>
</dbReference>
<dbReference type="GeneID" id="92713793"/>
<proteinExistence type="predicted"/>
<evidence type="ECO:0000313" key="2">
    <source>
        <dbReference type="Proteomes" id="UP000184192"/>
    </source>
</evidence>
<accession>A0A1M6J6A1</accession>
<protein>
    <submittedName>
        <fullName evidence="1">Uncharacterized protein</fullName>
    </submittedName>
</protein>
<name>A0A1M6J6A1_9BACE</name>
<dbReference type="RefSeq" id="WP_025831774.1">
    <property type="nucleotide sequence ID" value="NZ_FQZN01000027.1"/>
</dbReference>
<gene>
    <name evidence="1" type="ORF">SAMN05444350_1279</name>
</gene>
<dbReference type="InterPro" id="IPR045724">
    <property type="entry name" value="DUF6078"/>
</dbReference>
<dbReference type="AlphaFoldDB" id="A0A1M6J6A1"/>
<reference evidence="2" key="1">
    <citation type="submission" date="2016-11" db="EMBL/GenBank/DDBJ databases">
        <authorList>
            <person name="Varghese N."/>
            <person name="Submissions S."/>
        </authorList>
    </citation>
    <scope>NUCLEOTIDE SEQUENCE [LARGE SCALE GENOMIC DNA]</scope>
    <source>
        <strain evidence="2">DSM 26884</strain>
    </source>
</reference>
<sequence length="145" mass="16563">MEKESFDYSKVPHNFGLCATADCPHADTCLRRITYTHTPASVTFPPTLNPKTIEAMAGKCEYYRSNKKVHYAKGFVRTTEALAVSASGTFRYGLIGSWGIRRYYQKRKGETLLSPAEQQKVIALAKKLGLQQEEYFDSYVEEYNW</sequence>
<dbReference type="EMBL" id="FQZN01000027">
    <property type="protein sequence ID" value="SHJ42179.1"/>
    <property type="molecule type" value="Genomic_DNA"/>
</dbReference>
<dbReference type="eggNOG" id="ENOG50347PF">
    <property type="taxonomic scope" value="Bacteria"/>
</dbReference>
<keyword evidence="2" id="KW-1185">Reference proteome</keyword>
<dbReference type="Pfam" id="PF19555">
    <property type="entry name" value="DUF6078"/>
    <property type="match status" value="1"/>
</dbReference>
<organism evidence="1 2">
    <name type="scientific">Bacteroides stercorirosoris</name>
    <dbReference type="NCBI Taxonomy" id="871324"/>
    <lineage>
        <taxon>Bacteria</taxon>
        <taxon>Pseudomonadati</taxon>
        <taxon>Bacteroidota</taxon>
        <taxon>Bacteroidia</taxon>
        <taxon>Bacteroidales</taxon>
        <taxon>Bacteroidaceae</taxon>
        <taxon>Bacteroides</taxon>
    </lineage>
</organism>